<evidence type="ECO:0008006" key="4">
    <source>
        <dbReference type="Google" id="ProtNLM"/>
    </source>
</evidence>
<protein>
    <recommendedName>
        <fullName evidence="4">DUF4355 domain-containing protein</fullName>
    </recommendedName>
</protein>
<reference evidence="2 3" key="1">
    <citation type="journal article" date="2011" name="J. Bacteriol.">
        <title>Complete genome sequence of the cellulose-degrading bacterium Cellulosilyticum lentocellum.</title>
        <authorList>
            <consortium name="US DOE Joint Genome Institute"/>
            <person name="Miller D.A."/>
            <person name="Suen G."/>
            <person name="Bruce D."/>
            <person name="Copeland A."/>
            <person name="Cheng J.F."/>
            <person name="Detter C."/>
            <person name="Goodwin L.A."/>
            <person name="Han C.S."/>
            <person name="Hauser L.J."/>
            <person name="Land M.L."/>
            <person name="Lapidus A."/>
            <person name="Lucas S."/>
            <person name="Meincke L."/>
            <person name="Pitluck S."/>
            <person name="Tapia R."/>
            <person name="Teshima H."/>
            <person name="Woyke T."/>
            <person name="Fox B.G."/>
            <person name="Angert E.R."/>
            <person name="Currie C.R."/>
        </authorList>
    </citation>
    <scope>NUCLEOTIDE SEQUENCE [LARGE SCALE GENOMIC DNA]</scope>
    <source>
        <strain evidence="3">ATCC 49066 / DSM 5427 / NCIMB 11756 / RHM5</strain>
    </source>
</reference>
<dbReference type="STRING" id="642492.Clole_0871"/>
<dbReference type="EMBL" id="CP002582">
    <property type="protein sequence ID" value="ADZ82604.1"/>
    <property type="molecule type" value="Genomic_DNA"/>
</dbReference>
<proteinExistence type="predicted"/>
<dbReference type="RefSeq" id="WP_013655905.1">
    <property type="nucleotide sequence ID" value="NC_015275.1"/>
</dbReference>
<feature type="region of interest" description="Disordered" evidence="1">
    <location>
        <begin position="120"/>
        <end position="151"/>
    </location>
</feature>
<accession>F2JQ56</accession>
<evidence type="ECO:0000256" key="1">
    <source>
        <dbReference type="SAM" id="MobiDB-lite"/>
    </source>
</evidence>
<dbReference type="InterPro" id="IPR025580">
    <property type="entry name" value="Gp46"/>
</dbReference>
<dbReference type="AlphaFoldDB" id="F2JQ56"/>
<evidence type="ECO:0000313" key="3">
    <source>
        <dbReference type="Proteomes" id="UP000008467"/>
    </source>
</evidence>
<organism evidence="2 3">
    <name type="scientific">Cellulosilyticum lentocellum (strain ATCC 49066 / DSM 5427 / NCIMB 11756 / RHM5)</name>
    <name type="common">Clostridium lentocellum</name>
    <dbReference type="NCBI Taxonomy" id="642492"/>
    <lineage>
        <taxon>Bacteria</taxon>
        <taxon>Bacillati</taxon>
        <taxon>Bacillota</taxon>
        <taxon>Clostridia</taxon>
        <taxon>Lachnospirales</taxon>
        <taxon>Cellulosilyticaceae</taxon>
        <taxon>Cellulosilyticum</taxon>
    </lineage>
</organism>
<feature type="region of interest" description="Disordered" evidence="1">
    <location>
        <begin position="13"/>
        <end position="33"/>
    </location>
</feature>
<dbReference type="Pfam" id="PF14265">
    <property type="entry name" value="DUF4355"/>
    <property type="match status" value="1"/>
</dbReference>
<dbReference type="eggNOG" id="ENOG50303HM">
    <property type="taxonomic scope" value="Bacteria"/>
</dbReference>
<dbReference type="HOGENOM" id="CLU_1728074_0_0_9"/>
<keyword evidence="3" id="KW-1185">Reference proteome</keyword>
<evidence type="ECO:0000313" key="2">
    <source>
        <dbReference type="EMBL" id="ADZ82604.1"/>
    </source>
</evidence>
<dbReference type="Proteomes" id="UP000008467">
    <property type="component" value="Chromosome"/>
</dbReference>
<dbReference type="KEGG" id="cle:Clole_0871"/>
<sequence length="151" mass="17388">MKKQFLPLNLQFFADDPAGDPTPKSGDKTFSQDDVNRIVGERLSREKAKYDDEYKAKYETKEVELKTRETELNKRELRYKAADLLSEKNLPNELLEVLNYSSEEEMCKNIEVLQKAFSNTTSEKKVPTITIPSNTNPKPEKSDAFLKGLKH</sequence>
<gene>
    <name evidence="2" type="ordered locus">Clole_0871</name>
</gene>
<name>F2JQ56_CELLD</name>